<reference evidence="3" key="1">
    <citation type="submission" date="2016-04" db="EMBL/GenBank/DDBJ databases">
        <authorList>
            <person name="Evans L.H."/>
            <person name="Alamgir A."/>
            <person name="Owens N."/>
            <person name="Weber N.D."/>
            <person name="Virtaneva K."/>
            <person name="Barbian K."/>
            <person name="Babar A."/>
            <person name="Rosenke K."/>
        </authorList>
    </citation>
    <scope>NUCLEOTIDE SEQUENCE</scope>
    <source>
        <strain evidence="3">86</strain>
    </source>
</reference>
<gene>
    <name evidence="3" type="ORF">KL86CLO1_10851</name>
</gene>
<dbReference type="PANTHER" id="PTHR11014:SF63">
    <property type="entry name" value="METALLOPEPTIDASE, PUTATIVE (AFU_ORTHOLOGUE AFUA_6G09600)-RELATED"/>
    <property type="match status" value="1"/>
</dbReference>
<dbReference type="GO" id="GO:0016787">
    <property type="term" value="F:hydrolase activity"/>
    <property type="evidence" value="ECO:0007669"/>
    <property type="project" value="UniProtKB-KW"/>
</dbReference>
<organism evidence="3">
    <name type="scientific">uncultured Eubacteriales bacterium</name>
    <dbReference type="NCBI Taxonomy" id="172733"/>
    <lineage>
        <taxon>Bacteria</taxon>
        <taxon>Bacillati</taxon>
        <taxon>Bacillota</taxon>
        <taxon>Clostridia</taxon>
        <taxon>Eubacteriales</taxon>
        <taxon>environmental samples</taxon>
    </lineage>
</organism>
<dbReference type="PANTHER" id="PTHR11014">
    <property type="entry name" value="PEPTIDASE M20 FAMILY MEMBER"/>
    <property type="match status" value="1"/>
</dbReference>
<dbReference type="Pfam" id="PF01546">
    <property type="entry name" value="Peptidase_M20"/>
    <property type="match status" value="1"/>
</dbReference>
<comment type="cofactor">
    <cofactor evidence="1">
        <name>Mn(2+)</name>
        <dbReference type="ChEBI" id="CHEBI:29035"/>
    </cofactor>
    <text evidence="1">The Mn(2+) ion enhances activity.</text>
</comment>
<sequence length="395" mass="41930">MSDLKKEAQAQRDYLIDLRRELHSHPEIGLQEYRTADVIERELTRWSIPHSRIGATGVLGIIRGTGAGGKAIALRADIDALPIQETSEVEYRSQVDGVMHACGHDAHTASLLGAAKILQENRGLFGGEIRLIFQPAEEIGKGAGDFVSAGAVKGVGRVLGLHTATNLAVGTVGITPGLNNAAVDHFRILVHGKAAHVSTPQLGADALYIASHIVVALQALVTRRTSPVEPVIIGVGKLAAGTTYNAVAQDAELEGTTRTISQSTRERMREEITRTVEQLSALYGGTGEVIWTDVTPALSNDAHVSKEVAAVAEELFGAGHVVTNRPLSLGGDNFAEFLNEVPGVYAYLGTANPSLPGTLHPAHNGYFNIDEEALALGAGLYAEYALWYLTEGGEE</sequence>
<evidence type="ECO:0000259" key="2">
    <source>
        <dbReference type="Pfam" id="PF07687"/>
    </source>
</evidence>
<dbReference type="InterPro" id="IPR017439">
    <property type="entry name" value="Amidohydrolase"/>
</dbReference>
<dbReference type="AlphaFoldDB" id="A0A212JCL9"/>
<evidence type="ECO:0000313" key="3">
    <source>
        <dbReference type="EMBL" id="SBV96995.1"/>
    </source>
</evidence>
<dbReference type="InterPro" id="IPR036264">
    <property type="entry name" value="Bact_exopeptidase_dim_dom"/>
</dbReference>
<dbReference type="GO" id="GO:0046872">
    <property type="term" value="F:metal ion binding"/>
    <property type="evidence" value="ECO:0007669"/>
    <property type="project" value="UniProtKB-KW"/>
</dbReference>
<feature type="domain" description="Peptidase M20 dimerisation" evidence="2">
    <location>
        <begin position="186"/>
        <end position="279"/>
    </location>
</feature>
<accession>A0A212JCL9</accession>
<dbReference type="Gene3D" id="3.30.70.360">
    <property type="match status" value="1"/>
</dbReference>
<dbReference type="Gene3D" id="3.40.630.10">
    <property type="entry name" value="Zn peptidases"/>
    <property type="match status" value="1"/>
</dbReference>
<feature type="binding site" evidence="1">
    <location>
        <position position="104"/>
    </location>
    <ligand>
        <name>Mn(2+)</name>
        <dbReference type="ChEBI" id="CHEBI:29035"/>
        <label>2</label>
    </ligand>
</feature>
<dbReference type="InterPro" id="IPR002933">
    <property type="entry name" value="Peptidase_M20"/>
</dbReference>
<dbReference type="SUPFAM" id="SSF53187">
    <property type="entry name" value="Zn-dependent exopeptidases"/>
    <property type="match status" value="1"/>
</dbReference>
<feature type="binding site" evidence="1">
    <location>
        <position position="162"/>
    </location>
    <ligand>
        <name>Mn(2+)</name>
        <dbReference type="ChEBI" id="CHEBI:29035"/>
        <label>2</label>
    </ligand>
</feature>
<dbReference type="SUPFAM" id="SSF55031">
    <property type="entry name" value="Bacterial exopeptidase dimerisation domain"/>
    <property type="match status" value="1"/>
</dbReference>
<protein>
    <submittedName>
        <fullName evidence="3">Amidohydrolase</fullName>
    </submittedName>
</protein>
<keyword evidence="1" id="KW-0479">Metal-binding</keyword>
<proteinExistence type="predicted"/>
<dbReference type="PIRSF" id="PIRSF005962">
    <property type="entry name" value="Pept_M20D_amidohydro"/>
    <property type="match status" value="1"/>
</dbReference>
<keyword evidence="3" id="KW-0378">Hydrolase</keyword>
<evidence type="ECO:0000256" key="1">
    <source>
        <dbReference type="PIRSR" id="PIRSR005962-1"/>
    </source>
</evidence>
<dbReference type="InterPro" id="IPR011650">
    <property type="entry name" value="Peptidase_M20_dimer"/>
</dbReference>
<feature type="binding site" evidence="1">
    <location>
        <position position="138"/>
    </location>
    <ligand>
        <name>Mn(2+)</name>
        <dbReference type="ChEBI" id="CHEBI:29035"/>
        <label>2</label>
    </ligand>
</feature>
<name>A0A212JCL9_9FIRM</name>
<dbReference type="NCBIfam" id="TIGR01891">
    <property type="entry name" value="amidohydrolases"/>
    <property type="match status" value="1"/>
</dbReference>
<keyword evidence="1" id="KW-0464">Manganese</keyword>
<dbReference type="EMBL" id="FLUN01000001">
    <property type="protein sequence ID" value="SBV96995.1"/>
    <property type="molecule type" value="Genomic_DNA"/>
</dbReference>
<feature type="binding site" evidence="1">
    <location>
        <position position="363"/>
    </location>
    <ligand>
        <name>Mn(2+)</name>
        <dbReference type="ChEBI" id="CHEBI:29035"/>
        <label>2</label>
    </ligand>
</feature>
<feature type="binding site" evidence="1">
    <location>
        <position position="102"/>
    </location>
    <ligand>
        <name>Mn(2+)</name>
        <dbReference type="ChEBI" id="CHEBI:29035"/>
        <label>2</label>
    </ligand>
</feature>
<dbReference type="Pfam" id="PF07687">
    <property type="entry name" value="M20_dimer"/>
    <property type="match status" value="1"/>
</dbReference>